<proteinExistence type="predicted"/>
<gene>
    <name evidence="2" type="ORF">V6256_12445</name>
</gene>
<organism evidence="2 3">
    <name type="scientific">Psychromonas aquatilis</name>
    <dbReference type="NCBI Taxonomy" id="2005072"/>
    <lineage>
        <taxon>Bacteria</taxon>
        <taxon>Pseudomonadati</taxon>
        <taxon>Pseudomonadota</taxon>
        <taxon>Gammaproteobacteria</taxon>
        <taxon>Alteromonadales</taxon>
        <taxon>Psychromonadaceae</taxon>
        <taxon>Psychromonas</taxon>
    </lineage>
</organism>
<keyword evidence="3" id="KW-1185">Reference proteome</keyword>
<accession>A0ABU9GSV4</accession>
<comment type="caution">
    <text evidence="2">The sequence shown here is derived from an EMBL/GenBank/DDBJ whole genome shotgun (WGS) entry which is preliminary data.</text>
</comment>
<reference evidence="2 3" key="1">
    <citation type="submission" date="2024-02" db="EMBL/GenBank/DDBJ databases">
        <title>Bacteria isolated from the canopy kelp, Nereocystis luetkeana.</title>
        <authorList>
            <person name="Pfister C.A."/>
            <person name="Younker I.T."/>
            <person name="Light S.H."/>
        </authorList>
    </citation>
    <scope>NUCLEOTIDE SEQUENCE [LARGE SCALE GENOMIC DNA]</scope>
    <source>
        <strain evidence="2 3">TI.1.05</strain>
    </source>
</reference>
<keyword evidence="1" id="KW-0175">Coiled coil</keyword>
<evidence type="ECO:0000313" key="2">
    <source>
        <dbReference type="EMBL" id="MEL0630417.1"/>
    </source>
</evidence>
<evidence type="ECO:0000256" key="1">
    <source>
        <dbReference type="SAM" id="Coils"/>
    </source>
</evidence>
<protein>
    <submittedName>
        <fullName evidence="2">Uncharacterized protein</fullName>
    </submittedName>
</protein>
<evidence type="ECO:0000313" key="3">
    <source>
        <dbReference type="Proteomes" id="UP001369082"/>
    </source>
</evidence>
<dbReference type="RefSeq" id="WP_341598544.1">
    <property type="nucleotide sequence ID" value="NZ_JBAKAZ010000054.1"/>
</dbReference>
<dbReference type="EMBL" id="JBAKAZ010000054">
    <property type="protein sequence ID" value="MEL0630417.1"/>
    <property type="molecule type" value="Genomic_DNA"/>
</dbReference>
<dbReference type="Proteomes" id="UP001369082">
    <property type="component" value="Unassembled WGS sequence"/>
</dbReference>
<name>A0ABU9GSV4_9GAMM</name>
<feature type="coiled-coil region" evidence="1">
    <location>
        <begin position="235"/>
        <end position="262"/>
    </location>
</feature>
<sequence>MNDLSTYIELSSDELQTEKELYEKLAFIENENIKKVNPVSFTFLTERQEIYRALTDLKVYLNAPLGMRGCRNSTELANALLSKSKNIENLEHENCSQFIEYCRKTQNKNKDLIEDLIIKALKKELDKKFPDIANTIKFWECIKLKVLKLKGREFKATWMECLKDFPELSKHNNYFLNLINQLYDLELQIIQIDNSRTVENKLMYMKEHCLRVISSEDDNDVFSEIFIMGKLSVVLERLPRDIKQIKKDLESYIEEKERNESRTKWIYELSLNLYLDYWIYGKCPDAYTVIKKYPLLVKNKSGRTVSNQIIEQRKVFSEIDVRVPQVEKGRNPKI</sequence>